<comment type="caution">
    <text evidence="1">The sequence shown here is derived from an EMBL/GenBank/DDBJ whole genome shotgun (WGS) entry which is preliminary data.</text>
</comment>
<accession>A0A132BRX6</accession>
<gene>
    <name evidence="1" type="ORF">TRIHO_39950</name>
</gene>
<dbReference type="EMBL" id="LPUY01000108">
    <property type="protein sequence ID" value="KUP91155.1"/>
    <property type="molecule type" value="Genomic_DNA"/>
</dbReference>
<evidence type="ECO:0000313" key="2">
    <source>
        <dbReference type="Proteomes" id="UP000068382"/>
    </source>
</evidence>
<dbReference type="AlphaFoldDB" id="A0A132BRX6"/>
<evidence type="ECO:0000313" key="1">
    <source>
        <dbReference type="EMBL" id="KUP91155.1"/>
    </source>
</evidence>
<dbReference type="Proteomes" id="UP000068382">
    <property type="component" value="Unassembled WGS sequence"/>
</dbReference>
<protein>
    <submittedName>
        <fullName evidence="1">Uncharacterized protein</fullName>
    </submittedName>
</protein>
<organism evidence="1 2">
    <name type="scientific">Tritonibacter horizontis</name>
    <dbReference type="NCBI Taxonomy" id="1768241"/>
    <lineage>
        <taxon>Bacteria</taxon>
        <taxon>Pseudomonadati</taxon>
        <taxon>Pseudomonadota</taxon>
        <taxon>Alphaproteobacteria</taxon>
        <taxon>Rhodobacterales</taxon>
        <taxon>Paracoccaceae</taxon>
        <taxon>Tritonibacter</taxon>
    </lineage>
</organism>
<reference evidence="1 2" key="1">
    <citation type="submission" date="2015-12" db="EMBL/GenBank/DDBJ databases">
        <title>Genome sequence of the marine Rhodobacteraceae strain O3.65, Candidatus Tritonibacter horizontis.</title>
        <authorList>
            <person name="Poehlein A."/>
            <person name="Giebel H.A."/>
            <person name="Voget S."/>
            <person name="Brinkhoff T."/>
        </authorList>
    </citation>
    <scope>NUCLEOTIDE SEQUENCE [LARGE SCALE GENOMIC DNA]</scope>
    <source>
        <strain evidence="1 2">O3.65</strain>
    </source>
</reference>
<keyword evidence="2" id="KW-1185">Reference proteome</keyword>
<name>A0A132BRX6_9RHOB</name>
<proteinExistence type="predicted"/>
<sequence>MGLIEGKNAVKVFTHPGEDLAQSRGAAFARGPQRGVGDKEDTVAHRDRLVRFPFGERLDVGWRAAEIGPVADRVLDERGGFGDPDRLPASSQPVHKDEPRAFAPLAATGAISEEIAEAIGPCIRVIIGARQLGLVVIDGKLTGQVAPMGVMRHDDGFQLCLGEISLLDQPGGQAQVITARV</sequence>